<evidence type="ECO:0000313" key="1">
    <source>
        <dbReference type="EMBL" id="QCP34925.1"/>
    </source>
</evidence>
<keyword evidence="2" id="KW-1185">Reference proteome</keyword>
<dbReference type="AlphaFoldDB" id="A0A4P8IDQ6"/>
<accession>A0A4P8IDQ6</accession>
<evidence type="ECO:0000313" key="2">
    <source>
        <dbReference type="Proteomes" id="UP000298653"/>
    </source>
</evidence>
<protein>
    <submittedName>
        <fullName evidence="1">Uncharacterized protein</fullName>
    </submittedName>
</protein>
<sequence>MREKVAGKCCPVCGKAVDETTQGLEYIRTRQRKDVFIHKDCIKKWR</sequence>
<dbReference type="KEGG" id="arf:AR1Y2_1471"/>
<dbReference type="EMBL" id="CP040058">
    <property type="protein sequence ID" value="QCP34925.1"/>
    <property type="molecule type" value="Genomic_DNA"/>
</dbReference>
<organism evidence="1 2">
    <name type="scientific">Anaerostipes rhamnosivorans</name>
    <dbReference type="NCBI Taxonomy" id="1229621"/>
    <lineage>
        <taxon>Bacteria</taxon>
        <taxon>Bacillati</taxon>
        <taxon>Bacillota</taxon>
        <taxon>Clostridia</taxon>
        <taxon>Lachnospirales</taxon>
        <taxon>Lachnospiraceae</taxon>
        <taxon>Anaerostipes</taxon>
    </lineage>
</organism>
<proteinExistence type="predicted"/>
<dbReference type="Proteomes" id="UP000298653">
    <property type="component" value="Chromosome"/>
</dbReference>
<gene>
    <name evidence="1" type="ORF">AR1Y2_1471</name>
</gene>
<reference evidence="1 2" key="1">
    <citation type="submission" date="2019-05" db="EMBL/GenBank/DDBJ databases">
        <title>Complete genome sequencing of Anaerostipes rhamnosivorans.</title>
        <authorList>
            <person name="Bui T.P.N."/>
            <person name="de Vos W.M."/>
        </authorList>
    </citation>
    <scope>NUCLEOTIDE SEQUENCE [LARGE SCALE GENOMIC DNA]</scope>
    <source>
        <strain evidence="1 2">1y2</strain>
    </source>
</reference>
<name>A0A4P8IDQ6_9FIRM</name>